<dbReference type="EMBL" id="JAWRVI010000213">
    <property type="protein sequence ID" value="KAK4071539.1"/>
    <property type="molecule type" value="Genomic_DNA"/>
</dbReference>
<evidence type="ECO:0000256" key="1">
    <source>
        <dbReference type="SAM" id="MobiDB-lite"/>
    </source>
</evidence>
<accession>A0ABR0BEU3</accession>
<name>A0ABR0BEU3_PURLI</name>
<keyword evidence="3" id="KW-1185">Reference proteome</keyword>
<protein>
    <submittedName>
        <fullName evidence="2">Uncharacterized protein</fullName>
    </submittedName>
</protein>
<sequence>MATKCVAISSPCLHRLESIMDGTLPLEIDGMTSMDCYEKYRLSPPPIETVRVCYYVARCLDCHERHGPLRNRIGDEWASRLVQTPEVAFEAYVESKLREFLTSIEDSVGRPQLRVSYGEDERGIDPEWSVNEAVDLAWPLLARVVQDTLQWARGYEVSTQHVTRTKLSAQGADRAFPGAACLGMLHLAAPSHQTLILGIAFVTSTTASTWSNMTVDGAFGQDERGTSVTPSLDLEWHASRAAIVAHAIFCILKAGALKLDKHQSGLVSSRGPLTMLLLQSSHAASLRSGVRRERYETGVNSCVSAILERTRAAAADVSLEPEGTGFRSCPWLQSHQVTASRIPSCREVSELIGGNCAAGGKSEMKEGRRRKGGRKTDGKATGRPRLSGRPDGSGGSSCLVRLGQLQRLPCYCVCRVCQAVQYEPGAACSGDGMQLLISLPSVTPASAGQVRLLPPGAGMIGLAISRPWHSSLTVFMRHPTTGRALLAYTPSPCK</sequence>
<gene>
    <name evidence="2" type="ORF">Purlil1_13394</name>
</gene>
<evidence type="ECO:0000313" key="3">
    <source>
        <dbReference type="Proteomes" id="UP001287286"/>
    </source>
</evidence>
<feature type="region of interest" description="Disordered" evidence="1">
    <location>
        <begin position="358"/>
        <end position="395"/>
    </location>
</feature>
<organism evidence="2 3">
    <name type="scientific">Purpureocillium lilacinum</name>
    <name type="common">Paecilomyces lilacinus</name>
    <dbReference type="NCBI Taxonomy" id="33203"/>
    <lineage>
        <taxon>Eukaryota</taxon>
        <taxon>Fungi</taxon>
        <taxon>Dikarya</taxon>
        <taxon>Ascomycota</taxon>
        <taxon>Pezizomycotina</taxon>
        <taxon>Sordariomycetes</taxon>
        <taxon>Hypocreomycetidae</taxon>
        <taxon>Hypocreales</taxon>
        <taxon>Ophiocordycipitaceae</taxon>
        <taxon>Purpureocillium</taxon>
    </lineage>
</organism>
<reference evidence="2 3" key="1">
    <citation type="journal article" date="2024" name="Microbiol. Resour. Announc.">
        <title>Genome annotations for the ascomycete fungi Trichoderma harzianum, Trichoderma aggressivum, and Purpureocillium lilacinum.</title>
        <authorList>
            <person name="Beijen E.P.W."/>
            <person name="Ohm R.A."/>
        </authorList>
    </citation>
    <scope>NUCLEOTIDE SEQUENCE [LARGE SCALE GENOMIC DNA]</scope>
    <source>
        <strain evidence="2 3">CBS 150709</strain>
    </source>
</reference>
<dbReference type="Proteomes" id="UP001287286">
    <property type="component" value="Unassembled WGS sequence"/>
</dbReference>
<comment type="caution">
    <text evidence="2">The sequence shown here is derived from an EMBL/GenBank/DDBJ whole genome shotgun (WGS) entry which is preliminary data.</text>
</comment>
<evidence type="ECO:0000313" key="2">
    <source>
        <dbReference type="EMBL" id="KAK4071539.1"/>
    </source>
</evidence>
<proteinExistence type="predicted"/>